<gene>
    <name evidence="2" type="ORF">GGH94_004646</name>
</gene>
<organism evidence="2 3">
    <name type="scientific">Coemansia aciculifera</name>
    <dbReference type="NCBI Taxonomy" id="417176"/>
    <lineage>
        <taxon>Eukaryota</taxon>
        <taxon>Fungi</taxon>
        <taxon>Fungi incertae sedis</taxon>
        <taxon>Zoopagomycota</taxon>
        <taxon>Kickxellomycotina</taxon>
        <taxon>Kickxellomycetes</taxon>
        <taxon>Kickxellales</taxon>
        <taxon>Kickxellaceae</taxon>
        <taxon>Coemansia</taxon>
    </lineage>
</organism>
<dbReference type="AlphaFoldDB" id="A0A9W8IJY8"/>
<evidence type="ECO:0000313" key="3">
    <source>
        <dbReference type="Proteomes" id="UP001140074"/>
    </source>
</evidence>
<sequence length="771" mass="85141">MDNTPNIGNYGGPTGYPGQTDYHGPTNYSGPTDYAGLTCYAGPMDNPEWQRYAHYTTTGTLGRDQAGGKGMSSKIGRLPPRTKTPWTAEENRNLFRAMAEYIYVDKQGMKPLAIYLNPTELDHVNSCENALNMTDDDIASSLLEQGIEVNPNRRSDLLFHVLRHLQRASGNQSTRVVNEKVKNVRSRIVNLFMNMYNDGDLPTMYEFISQCALQIVRAQAEHTPMPMRTAEEHNVLSETPEYRTIITLLHQLVIDLNGGGPAKKPKPGSSSARVTGIKRGPHDNFDEINDEDDMFDGGLLPKRRKRKGQTLEAKKMTNGNDIEVIANDGIKVSLTLFDLLKTEEKLLLAGISIRMLAATGGVIRNTSEAGLDIKYHMYRLWTCISRLVDVANLFQSNDRGGNPNAVETNSTFAEFVVVKYFSGPFEQNNIEPRVRVSKDRTPCPGGLASLERLIKQAFASTEEESREEIPIWLTVTKRQDNKYVLALIVTSPEIEVPVENGVSLFFGRHYSDQMLGSVIDEAISSGGNAMMGMLPIQSHSGLDPWPWMPGQAQTISVEAGFIGHIPLTSEDNESLIVATINYRGVDKASPWHEPRIMTEVIFDCQQSYANLGISGLAPPYQHMLQSGVTEAMTAAASTVAALTRNHSPLLLPSDPSSFPILPDDVSHLDQPVYYDHVSNEIMPSDFGHAYHHELGITAPNSAAILGRGPVNGNLPLATSSAANLLLSPQPYFSNELMGHYQQNDWAPANFGPADPYPQFFEPFDGPDYPLN</sequence>
<accession>A0A9W8IJY8</accession>
<dbReference type="EMBL" id="JANBUY010000199">
    <property type="protein sequence ID" value="KAJ2861845.1"/>
    <property type="molecule type" value="Genomic_DNA"/>
</dbReference>
<feature type="region of interest" description="Disordered" evidence="1">
    <location>
        <begin position="259"/>
        <end position="288"/>
    </location>
</feature>
<proteinExistence type="predicted"/>
<keyword evidence="3" id="KW-1185">Reference proteome</keyword>
<reference evidence="2" key="1">
    <citation type="submission" date="2022-07" db="EMBL/GenBank/DDBJ databases">
        <title>Phylogenomic reconstructions and comparative analyses of Kickxellomycotina fungi.</title>
        <authorList>
            <person name="Reynolds N.K."/>
            <person name="Stajich J.E."/>
            <person name="Barry K."/>
            <person name="Grigoriev I.V."/>
            <person name="Crous P."/>
            <person name="Smith M.E."/>
        </authorList>
    </citation>
    <scope>NUCLEOTIDE SEQUENCE</scope>
    <source>
        <strain evidence="2">RSA 476</strain>
    </source>
</reference>
<evidence type="ECO:0000313" key="2">
    <source>
        <dbReference type="EMBL" id="KAJ2861845.1"/>
    </source>
</evidence>
<dbReference type="Proteomes" id="UP001140074">
    <property type="component" value="Unassembled WGS sequence"/>
</dbReference>
<feature type="region of interest" description="Disordered" evidence="1">
    <location>
        <begin position="59"/>
        <end position="85"/>
    </location>
</feature>
<evidence type="ECO:0000256" key="1">
    <source>
        <dbReference type="SAM" id="MobiDB-lite"/>
    </source>
</evidence>
<protein>
    <submittedName>
        <fullName evidence="2">Uncharacterized protein</fullName>
    </submittedName>
</protein>
<comment type="caution">
    <text evidence="2">The sequence shown here is derived from an EMBL/GenBank/DDBJ whole genome shotgun (WGS) entry which is preliminary data.</text>
</comment>
<name>A0A9W8IJY8_9FUNG</name>
<feature type="region of interest" description="Disordered" evidence="1">
    <location>
        <begin position="1"/>
        <end position="27"/>
    </location>
</feature>